<organism evidence="8 9">
    <name type="scientific">Streptomyces phaeofaciens</name>
    <dbReference type="NCBI Taxonomy" id="68254"/>
    <lineage>
        <taxon>Bacteria</taxon>
        <taxon>Bacillati</taxon>
        <taxon>Actinomycetota</taxon>
        <taxon>Actinomycetes</taxon>
        <taxon>Kitasatosporales</taxon>
        <taxon>Streptomycetaceae</taxon>
        <taxon>Streptomyces</taxon>
    </lineage>
</organism>
<reference evidence="8" key="1">
    <citation type="journal article" date="2014" name="Int. J. Syst. Evol. Microbiol.">
        <title>Complete genome sequence of Corynebacterium casei LMG S-19264T (=DSM 44701T), isolated from a smear-ripened cheese.</title>
        <authorList>
            <consortium name="US DOE Joint Genome Institute (JGI-PGF)"/>
            <person name="Walter F."/>
            <person name="Albersmeier A."/>
            <person name="Kalinowski J."/>
            <person name="Ruckert C."/>
        </authorList>
    </citation>
    <scope>NUCLEOTIDE SEQUENCE</scope>
    <source>
        <strain evidence="8">JCM 4125</strain>
    </source>
</reference>
<reference evidence="8" key="2">
    <citation type="submission" date="2020-09" db="EMBL/GenBank/DDBJ databases">
        <authorList>
            <person name="Sun Q."/>
            <person name="Ohkuma M."/>
        </authorList>
    </citation>
    <scope>NUCLEOTIDE SEQUENCE</scope>
    <source>
        <strain evidence="8">JCM 4125</strain>
    </source>
</reference>
<dbReference type="GO" id="GO:0000271">
    <property type="term" value="P:polysaccharide biosynthetic process"/>
    <property type="evidence" value="ECO:0007669"/>
    <property type="project" value="InterPro"/>
</dbReference>
<evidence type="ECO:0000256" key="2">
    <source>
        <dbReference type="ARBA" id="ARBA00009399"/>
    </source>
</evidence>
<comment type="caution">
    <text evidence="8">The sequence shown here is derived from an EMBL/GenBank/DDBJ whole genome shotgun (WGS) entry which is preliminary data.</text>
</comment>
<dbReference type="GO" id="GO:0005886">
    <property type="term" value="C:plasma membrane"/>
    <property type="evidence" value="ECO:0007669"/>
    <property type="project" value="TreeGrafter"/>
</dbReference>
<feature type="transmembrane region" description="Helical" evidence="6">
    <location>
        <begin position="47"/>
        <end position="65"/>
    </location>
</feature>
<evidence type="ECO:0000256" key="4">
    <source>
        <dbReference type="ARBA" id="ARBA00022989"/>
    </source>
</evidence>
<keyword evidence="5 6" id="KW-0472">Membrane</keyword>
<protein>
    <recommendedName>
        <fullName evidence="7">GtrA/DPMS transmembrane domain-containing protein</fullName>
    </recommendedName>
</protein>
<accession>A0A918LQE6</accession>
<evidence type="ECO:0000256" key="6">
    <source>
        <dbReference type="SAM" id="Phobius"/>
    </source>
</evidence>
<evidence type="ECO:0000313" key="9">
    <source>
        <dbReference type="Proteomes" id="UP000646776"/>
    </source>
</evidence>
<comment type="subcellular location">
    <subcellularLocation>
        <location evidence="1">Membrane</location>
        <topology evidence="1">Multi-pass membrane protein</topology>
    </subcellularLocation>
</comment>
<dbReference type="Proteomes" id="UP000646776">
    <property type="component" value="Unassembled WGS sequence"/>
</dbReference>
<feature type="transmembrane region" description="Helical" evidence="6">
    <location>
        <begin position="113"/>
        <end position="133"/>
    </location>
</feature>
<evidence type="ECO:0000256" key="3">
    <source>
        <dbReference type="ARBA" id="ARBA00022692"/>
    </source>
</evidence>
<evidence type="ECO:0000313" key="8">
    <source>
        <dbReference type="EMBL" id="GGT35416.1"/>
    </source>
</evidence>
<dbReference type="InterPro" id="IPR007267">
    <property type="entry name" value="GtrA_DPMS_TM"/>
</dbReference>
<dbReference type="Pfam" id="PF04138">
    <property type="entry name" value="GtrA_DPMS_TM"/>
    <property type="match status" value="1"/>
</dbReference>
<comment type="similarity">
    <text evidence="2">Belongs to the GtrA family.</text>
</comment>
<dbReference type="EMBL" id="BMSA01000002">
    <property type="protein sequence ID" value="GGT35416.1"/>
    <property type="molecule type" value="Genomic_DNA"/>
</dbReference>
<dbReference type="InterPro" id="IPR051401">
    <property type="entry name" value="GtrA_CellWall_Glycosyl"/>
</dbReference>
<gene>
    <name evidence="8" type="ORF">GCM10010226_09370</name>
</gene>
<dbReference type="RefSeq" id="WP_189707803.1">
    <property type="nucleotide sequence ID" value="NZ_BMSA01000002.1"/>
</dbReference>
<feature type="transmembrane region" description="Helical" evidence="6">
    <location>
        <begin position="20"/>
        <end position="41"/>
    </location>
</feature>
<keyword evidence="9" id="KW-1185">Reference proteome</keyword>
<dbReference type="AlphaFoldDB" id="A0A918LQE6"/>
<evidence type="ECO:0000256" key="1">
    <source>
        <dbReference type="ARBA" id="ARBA00004141"/>
    </source>
</evidence>
<feature type="transmembrane region" description="Helical" evidence="6">
    <location>
        <begin position="86"/>
        <end position="107"/>
    </location>
</feature>
<dbReference type="PANTHER" id="PTHR38459:SF1">
    <property type="entry name" value="PROPHAGE BACTOPRENOL-LINKED GLUCOSE TRANSLOCASE HOMOLOG"/>
    <property type="match status" value="1"/>
</dbReference>
<feature type="domain" description="GtrA/DPMS transmembrane" evidence="7">
    <location>
        <begin position="23"/>
        <end position="139"/>
    </location>
</feature>
<name>A0A918LQE6_9ACTN</name>
<proteinExistence type="inferred from homology"/>
<sequence length="142" mass="14828">MAQRVQTHAPRTAGAAARQVPVFAVVGAVSTVAYLGLYALLRPVLDAQAANLIALLVTAVANTAANRRFTFRVRGTAGAARHHLQGLVAFAVGLALSGGALALAHRILSDAPRVEICALIVANGAATTVRFLLLRQWVFAPR</sequence>
<keyword evidence="3 6" id="KW-0812">Transmembrane</keyword>
<keyword evidence="4 6" id="KW-1133">Transmembrane helix</keyword>
<dbReference type="PANTHER" id="PTHR38459">
    <property type="entry name" value="PROPHAGE BACTOPRENOL-LINKED GLUCOSE TRANSLOCASE HOMOLOG"/>
    <property type="match status" value="1"/>
</dbReference>
<evidence type="ECO:0000259" key="7">
    <source>
        <dbReference type="Pfam" id="PF04138"/>
    </source>
</evidence>
<evidence type="ECO:0000256" key="5">
    <source>
        <dbReference type="ARBA" id="ARBA00023136"/>
    </source>
</evidence>